<dbReference type="EMBL" id="FZNP01000031">
    <property type="protein sequence ID" value="SNS80686.1"/>
    <property type="molecule type" value="Genomic_DNA"/>
</dbReference>
<proteinExistence type="predicted"/>
<evidence type="ECO:0000313" key="1">
    <source>
        <dbReference type="EMBL" id="SNS80686.1"/>
    </source>
</evidence>
<reference evidence="2" key="1">
    <citation type="submission" date="2017-06" db="EMBL/GenBank/DDBJ databases">
        <authorList>
            <person name="Varghese N."/>
            <person name="Submissions S."/>
        </authorList>
    </citation>
    <scope>NUCLEOTIDE SEQUENCE [LARGE SCALE GENOMIC DNA]</scope>
    <source>
        <strain evidence="2">DSM 44485</strain>
    </source>
</reference>
<sequence>MVPFPTPPAWLLACVVCVDLYELYRSHLAAGRQAATLTVQEELARHLVADHLDQVPDYVTGCPSCVECRAVAASAGDAARILAAEDLRHRACHLFAPTMPTS</sequence>
<dbReference type="AlphaFoldDB" id="A0A239HGZ1"/>
<dbReference type="Proteomes" id="UP000198420">
    <property type="component" value="Unassembled WGS sequence"/>
</dbReference>
<keyword evidence="2" id="KW-1185">Reference proteome</keyword>
<name>A0A239HGZ1_9ACTN</name>
<organism evidence="1 2">
    <name type="scientific">Actinomadura mexicana</name>
    <dbReference type="NCBI Taxonomy" id="134959"/>
    <lineage>
        <taxon>Bacteria</taxon>
        <taxon>Bacillati</taxon>
        <taxon>Actinomycetota</taxon>
        <taxon>Actinomycetes</taxon>
        <taxon>Streptosporangiales</taxon>
        <taxon>Thermomonosporaceae</taxon>
        <taxon>Actinomadura</taxon>
    </lineage>
</organism>
<gene>
    <name evidence="1" type="ORF">SAMN06265355_13128</name>
</gene>
<dbReference type="OrthoDB" id="4224386at2"/>
<evidence type="ECO:0000313" key="2">
    <source>
        <dbReference type="Proteomes" id="UP000198420"/>
    </source>
</evidence>
<dbReference type="RefSeq" id="WP_089316975.1">
    <property type="nucleotide sequence ID" value="NZ_FZNP01000031.1"/>
</dbReference>
<accession>A0A239HGZ1</accession>
<protein>
    <submittedName>
        <fullName evidence="1">Uncharacterized protein</fullName>
    </submittedName>
</protein>